<dbReference type="Proteomes" id="UP000230233">
    <property type="component" value="Chromosome IV"/>
</dbReference>
<dbReference type="AlphaFoldDB" id="A0A2G5UDH7"/>
<proteinExistence type="predicted"/>
<keyword evidence="2" id="KW-1185">Reference proteome</keyword>
<comment type="caution">
    <text evidence="1">The sequence shown here is derived from an EMBL/GenBank/DDBJ whole genome shotgun (WGS) entry which is preliminary data.</text>
</comment>
<reference evidence="2" key="1">
    <citation type="submission" date="2017-10" db="EMBL/GenBank/DDBJ databases">
        <title>Rapid genome shrinkage in a self-fertile nematode reveals novel sperm competition proteins.</title>
        <authorList>
            <person name="Yin D."/>
            <person name="Schwarz E.M."/>
            <person name="Thomas C.G."/>
            <person name="Felde R.L."/>
            <person name="Korf I.F."/>
            <person name="Cutter A.D."/>
            <person name="Schartner C.M."/>
            <person name="Ralston E.J."/>
            <person name="Meyer B.J."/>
            <person name="Haag E.S."/>
        </authorList>
    </citation>
    <scope>NUCLEOTIDE SEQUENCE [LARGE SCALE GENOMIC DNA]</scope>
    <source>
        <strain evidence="2">JU1422</strain>
    </source>
</reference>
<accession>A0A2G5UDH7</accession>
<gene>
    <name evidence="1" type="primary">Cnig_chr_IV.g16153</name>
    <name evidence="1" type="ORF">B9Z55_016153</name>
</gene>
<organism evidence="1 2">
    <name type="scientific">Caenorhabditis nigoni</name>
    <dbReference type="NCBI Taxonomy" id="1611254"/>
    <lineage>
        <taxon>Eukaryota</taxon>
        <taxon>Metazoa</taxon>
        <taxon>Ecdysozoa</taxon>
        <taxon>Nematoda</taxon>
        <taxon>Chromadorea</taxon>
        <taxon>Rhabditida</taxon>
        <taxon>Rhabditina</taxon>
        <taxon>Rhabditomorpha</taxon>
        <taxon>Rhabditoidea</taxon>
        <taxon>Rhabditidae</taxon>
        <taxon>Peloderinae</taxon>
        <taxon>Caenorhabditis</taxon>
    </lineage>
</organism>
<protein>
    <submittedName>
        <fullName evidence="1">Uncharacterized protein</fullName>
    </submittedName>
</protein>
<sequence>MLQVVSSKIKRTARHSSRRVRKKDSCLSQNCQDVFNVFWDFEYEEPSKEIANFPVNSSISLIFRPN</sequence>
<dbReference type="EMBL" id="PDUG01000004">
    <property type="protein sequence ID" value="PIC37569.1"/>
    <property type="molecule type" value="Genomic_DNA"/>
</dbReference>
<evidence type="ECO:0000313" key="2">
    <source>
        <dbReference type="Proteomes" id="UP000230233"/>
    </source>
</evidence>
<name>A0A2G5UDH7_9PELO</name>
<evidence type="ECO:0000313" key="1">
    <source>
        <dbReference type="EMBL" id="PIC37569.1"/>
    </source>
</evidence>